<sequence>MSSVISSSPCFPHSAREAASTASAKSVLLKSSRPWIGLPRSAFVRFWRALKNAGFSETGRTRACGERQDIDRRNEIVRRHITNFYSIKFTFGFL</sequence>
<dbReference type="Proteomes" id="UP001152888">
    <property type="component" value="Unassembled WGS sequence"/>
</dbReference>
<evidence type="ECO:0000313" key="2">
    <source>
        <dbReference type="Proteomes" id="UP001152888"/>
    </source>
</evidence>
<gene>
    <name evidence="1" type="ORF">ACAOBT_LOCUS23208</name>
</gene>
<dbReference type="AlphaFoldDB" id="A0A9P0LDX4"/>
<comment type="caution">
    <text evidence="1">The sequence shown here is derived from an EMBL/GenBank/DDBJ whole genome shotgun (WGS) entry which is preliminary data.</text>
</comment>
<protein>
    <submittedName>
        <fullName evidence="1">Uncharacterized protein</fullName>
    </submittedName>
</protein>
<reference evidence="1" key="1">
    <citation type="submission" date="2022-03" db="EMBL/GenBank/DDBJ databases">
        <authorList>
            <person name="Sayadi A."/>
        </authorList>
    </citation>
    <scope>NUCLEOTIDE SEQUENCE</scope>
</reference>
<accession>A0A9P0LDX4</accession>
<keyword evidence="2" id="KW-1185">Reference proteome</keyword>
<dbReference type="EMBL" id="CAKOFQ010007260">
    <property type="protein sequence ID" value="CAH1996424.1"/>
    <property type="molecule type" value="Genomic_DNA"/>
</dbReference>
<name>A0A9P0LDX4_ACAOB</name>
<organism evidence="1 2">
    <name type="scientific">Acanthoscelides obtectus</name>
    <name type="common">Bean weevil</name>
    <name type="synonym">Bruchus obtectus</name>
    <dbReference type="NCBI Taxonomy" id="200917"/>
    <lineage>
        <taxon>Eukaryota</taxon>
        <taxon>Metazoa</taxon>
        <taxon>Ecdysozoa</taxon>
        <taxon>Arthropoda</taxon>
        <taxon>Hexapoda</taxon>
        <taxon>Insecta</taxon>
        <taxon>Pterygota</taxon>
        <taxon>Neoptera</taxon>
        <taxon>Endopterygota</taxon>
        <taxon>Coleoptera</taxon>
        <taxon>Polyphaga</taxon>
        <taxon>Cucujiformia</taxon>
        <taxon>Chrysomeloidea</taxon>
        <taxon>Chrysomelidae</taxon>
        <taxon>Bruchinae</taxon>
        <taxon>Bruchini</taxon>
        <taxon>Acanthoscelides</taxon>
    </lineage>
</organism>
<evidence type="ECO:0000313" key="1">
    <source>
        <dbReference type="EMBL" id="CAH1996424.1"/>
    </source>
</evidence>
<proteinExistence type="predicted"/>